<accession>A0A2J7TCN1</accession>
<dbReference type="Proteomes" id="UP000236286">
    <property type="component" value="Unassembled WGS sequence"/>
</dbReference>
<name>A0A2J7TCN1_METSI</name>
<protein>
    <submittedName>
        <fullName evidence="1">Uncharacterized protein</fullName>
    </submittedName>
</protein>
<dbReference type="EMBL" id="PDZR01000030">
    <property type="protein sequence ID" value="PNG24524.1"/>
    <property type="molecule type" value="Genomic_DNA"/>
</dbReference>
<organism evidence="1 2">
    <name type="scientific">Methylocella silvestris</name>
    <dbReference type="NCBI Taxonomy" id="199596"/>
    <lineage>
        <taxon>Bacteria</taxon>
        <taxon>Pseudomonadati</taxon>
        <taxon>Pseudomonadota</taxon>
        <taxon>Alphaproteobacteria</taxon>
        <taxon>Hyphomicrobiales</taxon>
        <taxon>Beijerinckiaceae</taxon>
        <taxon>Methylocella</taxon>
    </lineage>
</organism>
<reference evidence="1 2" key="1">
    <citation type="submission" date="2017-10" db="EMBL/GenBank/DDBJ databases">
        <title>Genome announcement of Methylocella silvestris TVC from permafrost.</title>
        <authorList>
            <person name="Wang J."/>
            <person name="Geng K."/>
            <person name="Ul-Haque F."/>
            <person name="Crombie A.T."/>
            <person name="Street L.E."/>
            <person name="Wookey P.A."/>
            <person name="Murrell J.C."/>
            <person name="Pratscher J."/>
        </authorList>
    </citation>
    <scope>NUCLEOTIDE SEQUENCE [LARGE SCALE GENOMIC DNA]</scope>
    <source>
        <strain evidence="1 2">TVC</strain>
    </source>
</reference>
<proteinExistence type="predicted"/>
<comment type="caution">
    <text evidence="1">The sequence shown here is derived from an EMBL/GenBank/DDBJ whole genome shotgun (WGS) entry which is preliminary data.</text>
</comment>
<sequence length="59" mass="6316">MALLYTIAGSIPTACMRRRRTSLSSRRRFFIAGPNLFACVGPVPRRCSAGCAKAALTLG</sequence>
<evidence type="ECO:0000313" key="2">
    <source>
        <dbReference type="Proteomes" id="UP000236286"/>
    </source>
</evidence>
<evidence type="ECO:0000313" key="1">
    <source>
        <dbReference type="EMBL" id="PNG24524.1"/>
    </source>
</evidence>
<gene>
    <name evidence="1" type="ORF">CR492_18345</name>
</gene>
<dbReference type="AlphaFoldDB" id="A0A2J7TCN1"/>